<proteinExistence type="predicted"/>
<accession>A0A1Q3E6S5</accession>
<dbReference type="Proteomes" id="UP000188533">
    <property type="component" value="Unassembled WGS sequence"/>
</dbReference>
<protein>
    <submittedName>
        <fullName evidence="1">Uncharacterized protein</fullName>
    </submittedName>
</protein>
<sequence>MAKPFINSIFKSRRTEPLLDVNVNLDRSKKTSHCIMHDHFKQPPKIRYLTVISLRYLQEIHHNKITIHAISAILSRTYGLRPNSIPLLTLYPGSSQCRWVKPYLTHVPRRQYMDRCKQCLWALSIDQHMWSSDDGNIADT</sequence>
<keyword evidence="2" id="KW-1185">Reference proteome</keyword>
<name>A0A1Q3E6S5_LENED</name>
<evidence type="ECO:0000313" key="1">
    <source>
        <dbReference type="EMBL" id="GAW02891.1"/>
    </source>
</evidence>
<organism evidence="1 2">
    <name type="scientific">Lentinula edodes</name>
    <name type="common">Shiitake mushroom</name>
    <name type="synonym">Lentinus edodes</name>
    <dbReference type="NCBI Taxonomy" id="5353"/>
    <lineage>
        <taxon>Eukaryota</taxon>
        <taxon>Fungi</taxon>
        <taxon>Dikarya</taxon>
        <taxon>Basidiomycota</taxon>
        <taxon>Agaricomycotina</taxon>
        <taxon>Agaricomycetes</taxon>
        <taxon>Agaricomycetidae</taxon>
        <taxon>Agaricales</taxon>
        <taxon>Marasmiineae</taxon>
        <taxon>Omphalotaceae</taxon>
        <taxon>Lentinula</taxon>
    </lineage>
</organism>
<gene>
    <name evidence="1" type="ORF">LENED_004572</name>
</gene>
<comment type="caution">
    <text evidence="1">The sequence shown here is derived from an EMBL/GenBank/DDBJ whole genome shotgun (WGS) entry which is preliminary data.</text>
</comment>
<reference evidence="1 2" key="2">
    <citation type="submission" date="2017-02" db="EMBL/GenBank/DDBJ databases">
        <title>A genome survey and senescence transcriptome analysis in Lentinula edodes.</title>
        <authorList>
            <person name="Sakamoto Y."/>
            <person name="Nakade K."/>
            <person name="Sato S."/>
            <person name="Yoshida Y."/>
            <person name="Miyazaki K."/>
            <person name="Natsume S."/>
            <person name="Konno N."/>
        </authorList>
    </citation>
    <scope>NUCLEOTIDE SEQUENCE [LARGE SCALE GENOMIC DNA]</scope>
    <source>
        <strain evidence="1 2">NBRC 111202</strain>
    </source>
</reference>
<reference evidence="1 2" key="1">
    <citation type="submission" date="2016-08" db="EMBL/GenBank/DDBJ databases">
        <authorList>
            <consortium name="Lentinula edodes genome sequencing consortium"/>
            <person name="Sakamoto Y."/>
            <person name="Nakade K."/>
            <person name="Sato S."/>
            <person name="Yoshida Y."/>
            <person name="Miyazaki K."/>
            <person name="Natsume S."/>
            <person name="Konno N."/>
        </authorList>
    </citation>
    <scope>NUCLEOTIDE SEQUENCE [LARGE SCALE GENOMIC DNA]</scope>
    <source>
        <strain evidence="1 2">NBRC 111202</strain>
    </source>
</reference>
<evidence type="ECO:0000313" key="2">
    <source>
        <dbReference type="Proteomes" id="UP000188533"/>
    </source>
</evidence>
<dbReference type="AlphaFoldDB" id="A0A1Q3E6S5"/>
<dbReference type="EMBL" id="BDGU01000118">
    <property type="protein sequence ID" value="GAW02891.1"/>
    <property type="molecule type" value="Genomic_DNA"/>
</dbReference>